<keyword evidence="11" id="KW-1185">Reference proteome</keyword>
<dbReference type="InterPro" id="IPR023213">
    <property type="entry name" value="CAT-like_dom_sf"/>
</dbReference>
<dbReference type="InterPro" id="IPR000089">
    <property type="entry name" value="Biotin_lipoyl"/>
</dbReference>
<feature type="region of interest" description="Disordered" evidence="7">
    <location>
        <begin position="121"/>
        <end position="146"/>
    </location>
</feature>
<dbReference type="InterPro" id="IPR001078">
    <property type="entry name" value="2-oxoacid_DH_actylTfrase"/>
</dbReference>
<evidence type="ECO:0000256" key="6">
    <source>
        <dbReference type="RuleBase" id="RU003423"/>
    </source>
</evidence>
<proteinExistence type="inferred from homology"/>
<evidence type="ECO:0000313" key="10">
    <source>
        <dbReference type="EMBL" id="GAA2481582.1"/>
    </source>
</evidence>
<organism evidence="10 11">
    <name type="scientific">Terrabacter carboxydivorans</name>
    <dbReference type="NCBI Taxonomy" id="619730"/>
    <lineage>
        <taxon>Bacteria</taxon>
        <taxon>Bacillati</taxon>
        <taxon>Actinomycetota</taxon>
        <taxon>Actinomycetes</taxon>
        <taxon>Micrococcales</taxon>
        <taxon>Intrasporangiaceae</taxon>
        <taxon>Terrabacter</taxon>
    </lineage>
</organism>
<dbReference type="EC" id="2.3.1.-" evidence="6"/>
<dbReference type="Pfam" id="PF02817">
    <property type="entry name" value="E3_binding"/>
    <property type="match status" value="1"/>
</dbReference>
<protein>
    <recommendedName>
        <fullName evidence="6">Dihydrolipoamide acetyltransferase component of pyruvate dehydrogenase complex</fullName>
        <ecNumber evidence="6">2.3.1.-</ecNumber>
    </recommendedName>
</protein>
<name>A0ABP5YLW7_9MICO</name>
<feature type="domain" description="Lipoyl-binding" evidence="8">
    <location>
        <begin position="1"/>
        <end position="71"/>
    </location>
</feature>
<dbReference type="PROSITE" id="PS50968">
    <property type="entry name" value="BIOTINYL_LIPOYL"/>
    <property type="match status" value="1"/>
</dbReference>
<dbReference type="InterPro" id="IPR050743">
    <property type="entry name" value="2-oxoacid_DH_E2_comp"/>
</dbReference>
<evidence type="ECO:0000256" key="1">
    <source>
        <dbReference type="ARBA" id="ARBA00001938"/>
    </source>
</evidence>
<dbReference type="PROSITE" id="PS00189">
    <property type="entry name" value="LIPOYL"/>
    <property type="match status" value="1"/>
</dbReference>
<dbReference type="SUPFAM" id="SSF51230">
    <property type="entry name" value="Single hybrid motif"/>
    <property type="match status" value="1"/>
</dbReference>
<sequence length="444" mass="46490">MPSLGADMESGKLVEWLVKVGDPVHRGDIVAVVETPKSTVEVECFDTGTVEDLLVEEGEKVPVGTPLARLGDGTASAAPVPEAPEPADARTAPETEAPGQREASPTAPEPVLRELALPEPVPLEPAPVGAGAASPGAPAYPDGARATTRLRVSPLARRVAEEEGVDLSTITGSGLGGVIRADDVRRAGRHTTPSAPVNATVSPVTPIAPVAPVAPSTQPAAAPPTSDMRRSIAALMTRSNREIPHYQLTLTVDLHRSMAWLKERNRELEMSERLVPAALLLAATARAVRAVPELNGHWVDDGFRPATDVDLGLILSLRGGGLLVPAIAGADRLTVEETMARVRELTRRARAGRLRGSDLVQPSITVSNLGDQGVDSVLGVIYPPQVALVGFGAVADRPWAVDGMLGVRPLVTASLAGDHRATDGATGSRLLRTIDRLLQTPEEL</sequence>
<dbReference type="Pfam" id="PF00364">
    <property type="entry name" value="Biotin_lipoyl"/>
    <property type="match status" value="1"/>
</dbReference>
<dbReference type="EMBL" id="BAAARE010000007">
    <property type="protein sequence ID" value="GAA2481582.1"/>
    <property type="molecule type" value="Genomic_DNA"/>
</dbReference>
<evidence type="ECO:0000256" key="3">
    <source>
        <dbReference type="ARBA" id="ARBA00022679"/>
    </source>
</evidence>
<keyword evidence="4 6" id="KW-0450">Lipoyl</keyword>
<dbReference type="Proteomes" id="UP001500730">
    <property type="component" value="Unassembled WGS sequence"/>
</dbReference>
<gene>
    <name evidence="10" type="ORF">GCM10009858_19070</name>
</gene>
<dbReference type="InterPro" id="IPR004167">
    <property type="entry name" value="PSBD"/>
</dbReference>
<reference evidence="11" key="1">
    <citation type="journal article" date="2019" name="Int. J. Syst. Evol. Microbiol.">
        <title>The Global Catalogue of Microorganisms (GCM) 10K type strain sequencing project: providing services to taxonomists for standard genome sequencing and annotation.</title>
        <authorList>
            <consortium name="The Broad Institute Genomics Platform"/>
            <consortium name="The Broad Institute Genome Sequencing Center for Infectious Disease"/>
            <person name="Wu L."/>
            <person name="Ma J."/>
        </authorList>
    </citation>
    <scope>NUCLEOTIDE SEQUENCE [LARGE SCALE GENOMIC DNA]</scope>
    <source>
        <strain evidence="11">JCM 16259</strain>
    </source>
</reference>
<dbReference type="PROSITE" id="PS51826">
    <property type="entry name" value="PSBD"/>
    <property type="match status" value="1"/>
</dbReference>
<keyword evidence="10" id="KW-0670">Pyruvate</keyword>
<comment type="caution">
    <text evidence="10">The sequence shown here is derived from an EMBL/GenBank/DDBJ whole genome shotgun (WGS) entry which is preliminary data.</text>
</comment>
<keyword evidence="5 6" id="KW-0012">Acyltransferase</keyword>
<feature type="domain" description="Peripheral subunit-binding (PSBD)" evidence="9">
    <location>
        <begin position="151"/>
        <end position="188"/>
    </location>
</feature>
<dbReference type="InterPro" id="IPR003016">
    <property type="entry name" value="2-oxoA_DH_lipoyl-BS"/>
</dbReference>
<evidence type="ECO:0000259" key="9">
    <source>
        <dbReference type="PROSITE" id="PS51826"/>
    </source>
</evidence>
<dbReference type="PANTHER" id="PTHR43178">
    <property type="entry name" value="DIHYDROLIPOAMIDE ACETYLTRANSFERASE COMPONENT OF PYRUVATE DEHYDROGENASE COMPLEX"/>
    <property type="match status" value="1"/>
</dbReference>
<dbReference type="SUPFAM" id="SSF52777">
    <property type="entry name" value="CoA-dependent acyltransferases"/>
    <property type="match status" value="1"/>
</dbReference>
<dbReference type="InterPro" id="IPR011053">
    <property type="entry name" value="Single_hybrid_motif"/>
</dbReference>
<evidence type="ECO:0000256" key="4">
    <source>
        <dbReference type="ARBA" id="ARBA00022823"/>
    </source>
</evidence>
<evidence type="ECO:0000256" key="7">
    <source>
        <dbReference type="SAM" id="MobiDB-lite"/>
    </source>
</evidence>
<comment type="cofactor">
    <cofactor evidence="1 6">
        <name>(R)-lipoate</name>
        <dbReference type="ChEBI" id="CHEBI:83088"/>
    </cofactor>
</comment>
<dbReference type="Gene3D" id="2.40.50.100">
    <property type="match status" value="1"/>
</dbReference>
<dbReference type="SUPFAM" id="SSF47005">
    <property type="entry name" value="Peripheral subunit-binding domain of 2-oxo acid dehydrogenase complex"/>
    <property type="match status" value="1"/>
</dbReference>
<dbReference type="Pfam" id="PF00198">
    <property type="entry name" value="2-oxoacid_dh"/>
    <property type="match status" value="1"/>
</dbReference>
<dbReference type="Gene3D" id="3.30.559.10">
    <property type="entry name" value="Chloramphenicol acetyltransferase-like domain"/>
    <property type="match status" value="1"/>
</dbReference>
<evidence type="ECO:0000256" key="2">
    <source>
        <dbReference type="ARBA" id="ARBA00007317"/>
    </source>
</evidence>
<feature type="region of interest" description="Disordered" evidence="7">
    <location>
        <begin position="64"/>
        <end position="108"/>
    </location>
</feature>
<dbReference type="PANTHER" id="PTHR43178:SF5">
    <property type="entry name" value="LIPOAMIDE ACYLTRANSFERASE COMPONENT OF BRANCHED-CHAIN ALPHA-KETO ACID DEHYDROGENASE COMPLEX, MITOCHONDRIAL"/>
    <property type="match status" value="1"/>
</dbReference>
<comment type="similarity">
    <text evidence="2 6">Belongs to the 2-oxoacid dehydrogenase family.</text>
</comment>
<feature type="compositionally biased region" description="Low complexity" evidence="7">
    <location>
        <begin position="126"/>
        <end position="144"/>
    </location>
</feature>
<dbReference type="InterPro" id="IPR036625">
    <property type="entry name" value="E3-bd_dom_sf"/>
</dbReference>
<evidence type="ECO:0000259" key="8">
    <source>
        <dbReference type="PROSITE" id="PS50968"/>
    </source>
</evidence>
<keyword evidence="3 6" id="KW-0808">Transferase</keyword>
<dbReference type="Gene3D" id="4.10.320.10">
    <property type="entry name" value="E3-binding domain"/>
    <property type="match status" value="1"/>
</dbReference>
<evidence type="ECO:0000313" key="11">
    <source>
        <dbReference type="Proteomes" id="UP001500730"/>
    </source>
</evidence>
<dbReference type="CDD" id="cd06849">
    <property type="entry name" value="lipoyl_domain"/>
    <property type="match status" value="1"/>
</dbReference>
<accession>A0ABP5YLW7</accession>
<evidence type="ECO:0000256" key="5">
    <source>
        <dbReference type="ARBA" id="ARBA00023315"/>
    </source>
</evidence>